<name>A0A8B9F6K3_9PSIT</name>
<proteinExistence type="predicted"/>
<dbReference type="GO" id="GO:0031267">
    <property type="term" value="F:small GTPase binding"/>
    <property type="evidence" value="ECO:0007669"/>
    <property type="project" value="TreeGrafter"/>
</dbReference>
<dbReference type="AlphaFoldDB" id="A0A8B9F6K3"/>
<dbReference type="GO" id="GO:0016192">
    <property type="term" value="P:vesicle-mediated transport"/>
    <property type="evidence" value="ECO:0007669"/>
    <property type="project" value="InterPro"/>
</dbReference>
<dbReference type="GO" id="GO:0005085">
    <property type="term" value="F:guanyl-nucleotide exchange factor activity"/>
    <property type="evidence" value="ECO:0007669"/>
    <property type="project" value="InterPro"/>
</dbReference>
<dbReference type="PANTHER" id="PTHR23101:SF98">
    <property type="entry name" value="VPS9 DOMAIN-CONTAINING PROTEIN 1"/>
    <property type="match status" value="1"/>
</dbReference>
<dbReference type="Gene3D" id="1.20.1050.80">
    <property type="entry name" value="VPS9 domain"/>
    <property type="match status" value="1"/>
</dbReference>
<dbReference type="Proteomes" id="UP000694522">
    <property type="component" value="Unplaced"/>
</dbReference>
<feature type="domain" description="VPS9" evidence="1">
    <location>
        <begin position="249"/>
        <end position="376"/>
    </location>
</feature>
<dbReference type="PANTHER" id="PTHR23101">
    <property type="entry name" value="RAB GDP/GTP EXCHANGE FACTOR"/>
    <property type="match status" value="1"/>
</dbReference>
<sequence length="376" mass="42065">MLPALQMLSLQQQMVENLVIAKAREETLQQKMEEQWLQLQEAANRRFSSSMALTPEDQEQRSLYTAILKYEQDDLSTQCKSRLKQSPADLSLLSGLFSCLLSHHLGRCRHHCSLPHRSLLPLHNLSSMPLAAVPSTPVVEGGWPEPAATPQTPWESSFEDLEQFLASPEGWAPREPLAGLKTEMMLLEHLRGIVWDIHNAIDRLLSLMLLAFKRLNTATSKDQCPACLEEAFFPPLWALLLALYRSMHQLHEAALAHSMEQHWHAGTANMGLASRLLPPAIATQAGHHHDPVGCWGVRMWGWGVLLLPELMVPISSSRADNLLPILSYVVLQTGLPQLLAECAALEELIYEGYLTGEKGYCLTSLQSTLSYMESLQ</sequence>
<dbReference type="GO" id="GO:0005829">
    <property type="term" value="C:cytosol"/>
    <property type="evidence" value="ECO:0007669"/>
    <property type="project" value="TreeGrafter"/>
</dbReference>
<dbReference type="InterPro" id="IPR045046">
    <property type="entry name" value="Vps9-like"/>
</dbReference>
<evidence type="ECO:0000313" key="2">
    <source>
        <dbReference type="Ensembl" id="ENSACOP00000004639.1"/>
    </source>
</evidence>
<dbReference type="GO" id="GO:0030139">
    <property type="term" value="C:endocytic vesicle"/>
    <property type="evidence" value="ECO:0007669"/>
    <property type="project" value="TreeGrafter"/>
</dbReference>
<dbReference type="SUPFAM" id="SSF109993">
    <property type="entry name" value="VPS9 domain"/>
    <property type="match status" value="1"/>
</dbReference>
<dbReference type="InterPro" id="IPR037191">
    <property type="entry name" value="VPS9_dom_sf"/>
</dbReference>
<dbReference type="PROSITE" id="PS51205">
    <property type="entry name" value="VPS9"/>
    <property type="match status" value="1"/>
</dbReference>
<evidence type="ECO:0000259" key="1">
    <source>
        <dbReference type="PROSITE" id="PS51205"/>
    </source>
</evidence>
<accession>A0A8B9F6K3</accession>
<dbReference type="Ensembl" id="ENSACOT00000004820.1">
    <property type="protein sequence ID" value="ENSACOP00000004639.1"/>
    <property type="gene ID" value="ENSACOG00000003288.1"/>
</dbReference>
<keyword evidence="3" id="KW-1185">Reference proteome</keyword>
<evidence type="ECO:0000313" key="3">
    <source>
        <dbReference type="Proteomes" id="UP000694522"/>
    </source>
</evidence>
<protein>
    <recommendedName>
        <fullName evidence="1">VPS9 domain-containing protein</fullName>
    </recommendedName>
</protein>
<reference evidence="2" key="1">
    <citation type="submission" date="2025-08" db="UniProtKB">
        <authorList>
            <consortium name="Ensembl"/>
        </authorList>
    </citation>
    <scope>IDENTIFICATION</scope>
</reference>
<dbReference type="InterPro" id="IPR003123">
    <property type="entry name" value="VPS9"/>
</dbReference>
<reference evidence="2" key="2">
    <citation type="submission" date="2025-09" db="UniProtKB">
        <authorList>
            <consortium name="Ensembl"/>
        </authorList>
    </citation>
    <scope>IDENTIFICATION</scope>
</reference>
<dbReference type="Pfam" id="PF02204">
    <property type="entry name" value="VPS9"/>
    <property type="match status" value="1"/>
</dbReference>
<organism evidence="2 3">
    <name type="scientific">Amazona collaria</name>
    <name type="common">yellow-billed parrot</name>
    <dbReference type="NCBI Taxonomy" id="241587"/>
    <lineage>
        <taxon>Eukaryota</taxon>
        <taxon>Metazoa</taxon>
        <taxon>Chordata</taxon>
        <taxon>Craniata</taxon>
        <taxon>Vertebrata</taxon>
        <taxon>Euteleostomi</taxon>
        <taxon>Archelosauria</taxon>
        <taxon>Archosauria</taxon>
        <taxon>Dinosauria</taxon>
        <taxon>Saurischia</taxon>
        <taxon>Theropoda</taxon>
        <taxon>Coelurosauria</taxon>
        <taxon>Aves</taxon>
        <taxon>Neognathae</taxon>
        <taxon>Neoaves</taxon>
        <taxon>Telluraves</taxon>
        <taxon>Australaves</taxon>
        <taxon>Psittaciformes</taxon>
        <taxon>Psittacidae</taxon>
        <taxon>Amazona</taxon>
    </lineage>
</organism>